<organism evidence="8 9">
    <name type="scientific">Falsiroseomonas frigidaquae</name>
    <dbReference type="NCBI Taxonomy" id="487318"/>
    <lineage>
        <taxon>Bacteria</taxon>
        <taxon>Pseudomonadati</taxon>
        <taxon>Pseudomonadota</taxon>
        <taxon>Alphaproteobacteria</taxon>
        <taxon>Acetobacterales</taxon>
        <taxon>Roseomonadaceae</taxon>
        <taxon>Falsiroseomonas</taxon>
    </lineage>
</organism>
<dbReference type="Pfam" id="PF07681">
    <property type="entry name" value="DoxX"/>
    <property type="match status" value="1"/>
</dbReference>
<keyword evidence="4 7" id="KW-0812">Transmembrane</keyword>
<evidence type="ECO:0000256" key="1">
    <source>
        <dbReference type="ARBA" id="ARBA00004651"/>
    </source>
</evidence>
<evidence type="ECO:0000313" key="9">
    <source>
        <dbReference type="Proteomes" id="UP000765160"/>
    </source>
</evidence>
<dbReference type="InterPro" id="IPR032808">
    <property type="entry name" value="DoxX"/>
</dbReference>
<feature type="transmembrane region" description="Helical" evidence="7">
    <location>
        <begin position="12"/>
        <end position="33"/>
    </location>
</feature>
<feature type="transmembrane region" description="Helical" evidence="7">
    <location>
        <begin position="81"/>
        <end position="99"/>
    </location>
</feature>
<protein>
    <submittedName>
        <fullName evidence="8">DoxX family protein</fullName>
    </submittedName>
</protein>
<dbReference type="EMBL" id="JAAVTX010000003">
    <property type="protein sequence ID" value="NKE45120.1"/>
    <property type="molecule type" value="Genomic_DNA"/>
</dbReference>
<evidence type="ECO:0000256" key="5">
    <source>
        <dbReference type="ARBA" id="ARBA00022989"/>
    </source>
</evidence>
<evidence type="ECO:0000256" key="7">
    <source>
        <dbReference type="SAM" id="Phobius"/>
    </source>
</evidence>
<comment type="similarity">
    <text evidence="2">Belongs to the DoxX family.</text>
</comment>
<keyword evidence="6 7" id="KW-0472">Membrane</keyword>
<comment type="subcellular location">
    <subcellularLocation>
        <location evidence="1">Cell membrane</location>
        <topology evidence="1">Multi-pass membrane protein</topology>
    </subcellularLocation>
</comment>
<proteinExistence type="inferred from homology"/>
<evidence type="ECO:0000256" key="3">
    <source>
        <dbReference type="ARBA" id="ARBA00022475"/>
    </source>
</evidence>
<reference evidence="8 9" key="1">
    <citation type="submission" date="2020-03" db="EMBL/GenBank/DDBJ databases">
        <title>Roseomonas selenitidurans sp. nov. isolated from soil.</title>
        <authorList>
            <person name="Liu H."/>
        </authorList>
    </citation>
    <scope>NUCLEOTIDE SEQUENCE [LARGE SCALE GENOMIC DNA]</scope>
    <source>
        <strain evidence="8 9">JCM 15073</strain>
    </source>
</reference>
<dbReference type="Proteomes" id="UP000765160">
    <property type="component" value="Unassembled WGS sequence"/>
</dbReference>
<dbReference type="InterPro" id="IPR051907">
    <property type="entry name" value="DoxX-like_oxidoreductase"/>
</dbReference>
<gene>
    <name evidence="8" type="ORF">HB662_10040</name>
</gene>
<keyword evidence="3" id="KW-1003">Cell membrane</keyword>
<feature type="transmembrane region" description="Helical" evidence="7">
    <location>
        <begin position="53"/>
        <end position="74"/>
    </location>
</feature>
<comment type="caution">
    <text evidence="8">The sequence shown here is derived from an EMBL/GenBank/DDBJ whole genome shotgun (WGS) entry which is preliminary data.</text>
</comment>
<keyword evidence="5 7" id="KW-1133">Transmembrane helix</keyword>
<dbReference type="RefSeq" id="WP_168049603.1">
    <property type="nucleotide sequence ID" value="NZ_JAATJR010000003.1"/>
</dbReference>
<dbReference type="PANTHER" id="PTHR33452">
    <property type="entry name" value="OXIDOREDUCTASE CATD-RELATED"/>
    <property type="match status" value="1"/>
</dbReference>
<keyword evidence="9" id="KW-1185">Reference proteome</keyword>
<evidence type="ECO:0000256" key="6">
    <source>
        <dbReference type="ARBA" id="ARBA00023136"/>
    </source>
</evidence>
<name>A0ABX1EYD5_9PROT</name>
<evidence type="ECO:0000256" key="4">
    <source>
        <dbReference type="ARBA" id="ARBA00022692"/>
    </source>
</evidence>
<evidence type="ECO:0000256" key="2">
    <source>
        <dbReference type="ARBA" id="ARBA00006679"/>
    </source>
</evidence>
<sequence length="145" mass="15110">MNLDPRTTTPYAALLLRVSMGVLFLAHGLLLKIMTFGFAGTMGFFGSLGYPPVLGAVVAVAETLAGIALILGIWVRPVSLLLLPIMIGATIQHMGNPWIFSAPGGGWEFPAFWTVLLLVQAGLGAGAHAVDLGRLSGRGAEVARA</sequence>
<feature type="transmembrane region" description="Helical" evidence="7">
    <location>
        <begin position="111"/>
        <end position="130"/>
    </location>
</feature>
<dbReference type="PANTHER" id="PTHR33452:SF1">
    <property type="entry name" value="INNER MEMBRANE PROTEIN YPHA-RELATED"/>
    <property type="match status" value="1"/>
</dbReference>
<evidence type="ECO:0000313" key="8">
    <source>
        <dbReference type="EMBL" id="NKE45120.1"/>
    </source>
</evidence>
<accession>A0ABX1EYD5</accession>